<sequence length="169" mass="18338">MITDIVKGAGQTVSSITTGWVEKLIISGTLIALEKHCVIFVLFTMVVFIDLLAKWIALAYKELVHERATDRSLLSCIKAIPEAHRKGIINSYVMKTQFVGKIIVYMLITLPAICIDTAIKVSGGHAEFGMMVLAYLCLTELLSIVENLNDAGVSALSGLITAIKGKRGD</sequence>
<dbReference type="OrthoDB" id="1634111at2"/>
<dbReference type="EMBL" id="FMXA01000007">
    <property type="protein sequence ID" value="SDA45866.1"/>
    <property type="molecule type" value="Genomic_DNA"/>
</dbReference>
<dbReference type="GeneID" id="87755716"/>
<dbReference type="AlphaFoldDB" id="A0A1G5VKB0"/>
<evidence type="ECO:0000313" key="7">
    <source>
        <dbReference type="Proteomes" id="UP000199689"/>
    </source>
</evidence>
<dbReference type="STRING" id="209880.SAMN02910343_00683"/>
<evidence type="ECO:0000256" key="2">
    <source>
        <dbReference type="ARBA" id="ARBA00022692"/>
    </source>
</evidence>
<organism evidence="6 7">
    <name type="scientific">Allisonella histaminiformans</name>
    <dbReference type="NCBI Taxonomy" id="209880"/>
    <lineage>
        <taxon>Bacteria</taxon>
        <taxon>Bacillati</taxon>
        <taxon>Bacillota</taxon>
        <taxon>Negativicutes</taxon>
        <taxon>Veillonellales</taxon>
        <taxon>Veillonellaceae</taxon>
        <taxon>Allisonella</taxon>
    </lineage>
</organism>
<name>A0A1G5VKB0_9FIRM</name>
<evidence type="ECO:0000256" key="4">
    <source>
        <dbReference type="ARBA" id="ARBA00023136"/>
    </source>
</evidence>
<keyword evidence="2 5" id="KW-0812">Transmembrane</keyword>
<proteinExistence type="predicted"/>
<reference evidence="6 7" key="1">
    <citation type="submission" date="2016-10" db="EMBL/GenBank/DDBJ databases">
        <authorList>
            <person name="de Groot N.N."/>
        </authorList>
    </citation>
    <scope>NUCLEOTIDE SEQUENCE [LARGE SCALE GENOMIC DNA]</scope>
    <source>
        <strain evidence="6 7">DSM 15230</strain>
    </source>
</reference>
<evidence type="ECO:0000313" key="6">
    <source>
        <dbReference type="EMBL" id="SDA45866.1"/>
    </source>
</evidence>
<dbReference type="Pfam" id="PF05105">
    <property type="entry name" value="Phage_holin_4_1"/>
    <property type="match status" value="1"/>
</dbReference>
<evidence type="ECO:0000256" key="1">
    <source>
        <dbReference type="ARBA" id="ARBA00004141"/>
    </source>
</evidence>
<comment type="subcellular location">
    <subcellularLocation>
        <location evidence="1">Membrane</location>
        <topology evidence="1">Multi-pass membrane protein</topology>
    </subcellularLocation>
</comment>
<evidence type="ECO:0000256" key="3">
    <source>
        <dbReference type="ARBA" id="ARBA00022989"/>
    </source>
</evidence>
<evidence type="ECO:0000256" key="5">
    <source>
        <dbReference type="SAM" id="Phobius"/>
    </source>
</evidence>
<dbReference type="InterPro" id="IPR006480">
    <property type="entry name" value="Phage_holin_4_1"/>
</dbReference>
<dbReference type="Proteomes" id="UP000199689">
    <property type="component" value="Unassembled WGS sequence"/>
</dbReference>
<dbReference type="GO" id="GO:0016020">
    <property type="term" value="C:membrane"/>
    <property type="evidence" value="ECO:0007669"/>
    <property type="project" value="UniProtKB-SubCell"/>
</dbReference>
<dbReference type="RefSeq" id="WP_091363868.1">
    <property type="nucleotide sequence ID" value="NZ_FMXA01000007.1"/>
</dbReference>
<feature type="transmembrane region" description="Helical" evidence="5">
    <location>
        <begin position="37"/>
        <end position="57"/>
    </location>
</feature>
<keyword evidence="4 5" id="KW-0472">Membrane</keyword>
<accession>A0A1G5VKB0</accession>
<keyword evidence="7" id="KW-1185">Reference proteome</keyword>
<feature type="transmembrane region" description="Helical" evidence="5">
    <location>
        <begin position="102"/>
        <end position="119"/>
    </location>
</feature>
<gene>
    <name evidence="6" type="ORF">SAMN02910343_00683</name>
</gene>
<keyword evidence="3 5" id="KW-1133">Transmembrane helix</keyword>
<protein>
    <submittedName>
        <fullName evidence="6">Bacteriophage holin family protein</fullName>
    </submittedName>
</protein>